<evidence type="ECO:0000256" key="1">
    <source>
        <dbReference type="ARBA" id="ARBA00023015"/>
    </source>
</evidence>
<dbReference type="InterPro" id="IPR036388">
    <property type="entry name" value="WH-like_DNA-bd_sf"/>
</dbReference>
<dbReference type="Gene3D" id="1.10.10.10">
    <property type="entry name" value="Winged helix-like DNA-binding domain superfamily/Winged helix DNA-binding domain"/>
    <property type="match status" value="1"/>
</dbReference>
<name>A0ABT1JT66_9ACTN</name>
<evidence type="ECO:0000256" key="3">
    <source>
        <dbReference type="ARBA" id="ARBA00023163"/>
    </source>
</evidence>
<sequence>MIADELKREIEQGVYAPGDKLKSVRELEAEYGVARNTASAAIRQLQALGLVEVRAGSGAYVRHRNQDVSLSEDLPRLRAELAEVQDQVRRTKVALSKAERALGEIVERLPPEISAD</sequence>
<proteinExistence type="predicted"/>
<feature type="domain" description="HTH gntR-type" evidence="5">
    <location>
        <begin position="1"/>
        <end position="64"/>
    </location>
</feature>
<gene>
    <name evidence="6" type="ORF">HD595_000651</name>
</gene>
<protein>
    <submittedName>
        <fullName evidence="6">DNA-binding GntR family transcriptional regulator</fullName>
    </submittedName>
</protein>
<evidence type="ECO:0000256" key="2">
    <source>
        <dbReference type="ARBA" id="ARBA00023125"/>
    </source>
</evidence>
<evidence type="ECO:0000313" key="7">
    <source>
        <dbReference type="Proteomes" id="UP001320766"/>
    </source>
</evidence>
<dbReference type="EMBL" id="JAMZEC010000001">
    <property type="protein sequence ID" value="MCP2344529.1"/>
    <property type="molecule type" value="Genomic_DNA"/>
</dbReference>
<dbReference type="InterPro" id="IPR036390">
    <property type="entry name" value="WH_DNA-bd_sf"/>
</dbReference>
<dbReference type="SMART" id="SM00345">
    <property type="entry name" value="HTH_GNTR"/>
    <property type="match status" value="1"/>
</dbReference>
<dbReference type="GO" id="GO:0003677">
    <property type="term" value="F:DNA binding"/>
    <property type="evidence" value="ECO:0007669"/>
    <property type="project" value="UniProtKB-KW"/>
</dbReference>
<accession>A0ABT1JT66</accession>
<organism evidence="6 7">
    <name type="scientific">Nonomuraea roseoviolacea subsp. carminata</name>
    <dbReference type="NCBI Taxonomy" id="160689"/>
    <lineage>
        <taxon>Bacteria</taxon>
        <taxon>Bacillati</taxon>
        <taxon>Actinomycetota</taxon>
        <taxon>Actinomycetes</taxon>
        <taxon>Streptosporangiales</taxon>
        <taxon>Streptosporangiaceae</taxon>
        <taxon>Nonomuraea</taxon>
    </lineage>
</organism>
<evidence type="ECO:0000313" key="6">
    <source>
        <dbReference type="EMBL" id="MCP2344529.1"/>
    </source>
</evidence>
<keyword evidence="3" id="KW-0804">Transcription</keyword>
<keyword evidence="7" id="KW-1185">Reference proteome</keyword>
<keyword evidence="2 6" id="KW-0238">DNA-binding</keyword>
<comment type="caution">
    <text evidence="6">The sequence shown here is derived from an EMBL/GenBank/DDBJ whole genome shotgun (WGS) entry which is preliminary data.</text>
</comment>
<dbReference type="RefSeq" id="WP_253765483.1">
    <property type="nucleotide sequence ID" value="NZ_BAAAVE010000035.1"/>
</dbReference>
<dbReference type="Pfam" id="PF00392">
    <property type="entry name" value="GntR"/>
    <property type="match status" value="1"/>
</dbReference>
<reference evidence="6 7" key="1">
    <citation type="submission" date="2022-06" db="EMBL/GenBank/DDBJ databases">
        <title>Sequencing the genomes of 1000 actinobacteria strains.</title>
        <authorList>
            <person name="Klenk H.-P."/>
        </authorList>
    </citation>
    <scope>NUCLEOTIDE SEQUENCE [LARGE SCALE GENOMIC DNA]</scope>
    <source>
        <strain evidence="6 7">DSM 44170</strain>
    </source>
</reference>
<dbReference type="PANTHER" id="PTHR38445">
    <property type="entry name" value="HTH-TYPE TRANSCRIPTIONAL REPRESSOR YTRA"/>
    <property type="match status" value="1"/>
</dbReference>
<dbReference type="PANTHER" id="PTHR38445:SF9">
    <property type="entry name" value="HTH-TYPE TRANSCRIPTIONAL REPRESSOR YTRA"/>
    <property type="match status" value="1"/>
</dbReference>
<dbReference type="CDD" id="cd07377">
    <property type="entry name" value="WHTH_GntR"/>
    <property type="match status" value="1"/>
</dbReference>
<dbReference type="SUPFAM" id="SSF46785">
    <property type="entry name" value="Winged helix' DNA-binding domain"/>
    <property type="match status" value="1"/>
</dbReference>
<dbReference type="PRINTS" id="PR00035">
    <property type="entry name" value="HTHGNTR"/>
</dbReference>
<keyword evidence="1" id="KW-0805">Transcription regulation</keyword>
<evidence type="ECO:0000259" key="5">
    <source>
        <dbReference type="PROSITE" id="PS50949"/>
    </source>
</evidence>
<dbReference type="PROSITE" id="PS50949">
    <property type="entry name" value="HTH_GNTR"/>
    <property type="match status" value="1"/>
</dbReference>
<dbReference type="Proteomes" id="UP001320766">
    <property type="component" value="Unassembled WGS sequence"/>
</dbReference>
<feature type="coiled-coil region" evidence="4">
    <location>
        <begin position="74"/>
        <end position="101"/>
    </location>
</feature>
<dbReference type="InterPro" id="IPR000524">
    <property type="entry name" value="Tscrpt_reg_HTH_GntR"/>
</dbReference>
<evidence type="ECO:0000256" key="4">
    <source>
        <dbReference type="SAM" id="Coils"/>
    </source>
</evidence>
<keyword evidence="4" id="KW-0175">Coiled coil</keyword>